<dbReference type="InterPro" id="IPR015421">
    <property type="entry name" value="PyrdxlP-dep_Trfase_major"/>
</dbReference>
<dbReference type="PANTHER" id="PTHR11999">
    <property type="entry name" value="GROUP II PYRIDOXAL-5-PHOSPHATE DECARBOXYLASE"/>
    <property type="match status" value="1"/>
</dbReference>
<proteinExistence type="inferred from homology"/>
<evidence type="ECO:0000256" key="2">
    <source>
        <dbReference type="ARBA" id="ARBA00009533"/>
    </source>
</evidence>
<dbReference type="GO" id="GO:0030170">
    <property type="term" value="F:pyridoxal phosphate binding"/>
    <property type="evidence" value="ECO:0007669"/>
    <property type="project" value="InterPro"/>
</dbReference>
<gene>
    <name evidence="6" type="ORF">METZ01_LOCUS4333</name>
</gene>
<comment type="similarity">
    <text evidence="2">Belongs to the group II decarboxylase family.</text>
</comment>
<dbReference type="InterPro" id="IPR015422">
    <property type="entry name" value="PyrdxlP-dep_Trfase_small"/>
</dbReference>
<evidence type="ECO:0000313" key="6">
    <source>
        <dbReference type="EMBL" id="SUZ51479.1"/>
    </source>
</evidence>
<evidence type="ECO:0000256" key="3">
    <source>
        <dbReference type="ARBA" id="ARBA00022793"/>
    </source>
</evidence>
<dbReference type="Gene3D" id="3.40.640.10">
    <property type="entry name" value="Type I PLP-dependent aspartate aminotransferase-like (Major domain)"/>
    <property type="match status" value="1"/>
</dbReference>
<dbReference type="InterPro" id="IPR015424">
    <property type="entry name" value="PyrdxlP-dep_Trfase"/>
</dbReference>
<dbReference type="GO" id="GO:0019752">
    <property type="term" value="P:carboxylic acid metabolic process"/>
    <property type="evidence" value="ECO:0007669"/>
    <property type="project" value="InterPro"/>
</dbReference>
<dbReference type="PANTHER" id="PTHR11999:SF70">
    <property type="entry name" value="MIP05841P"/>
    <property type="match status" value="1"/>
</dbReference>
<dbReference type="AlphaFoldDB" id="A0A381NAL5"/>
<dbReference type="Pfam" id="PF00282">
    <property type="entry name" value="Pyridoxal_deC"/>
    <property type="match status" value="1"/>
</dbReference>
<dbReference type="PRINTS" id="PR00800">
    <property type="entry name" value="YHDCRBOXLASE"/>
</dbReference>
<dbReference type="SUPFAM" id="SSF53383">
    <property type="entry name" value="PLP-dependent transferases"/>
    <property type="match status" value="1"/>
</dbReference>
<evidence type="ECO:0000256" key="4">
    <source>
        <dbReference type="ARBA" id="ARBA00022898"/>
    </source>
</evidence>
<dbReference type="Gene3D" id="1.20.1340.10">
    <property type="entry name" value="dopa decarboxylase, N-terminal domain"/>
    <property type="match status" value="1"/>
</dbReference>
<keyword evidence="5" id="KW-0456">Lyase</keyword>
<dbReference type="InterPro" id="IPR010977">
    <property type="entry name" value="Aromatic_deC"/>
</dbReference>
<reference evidence="6" key="1">
    <citation type="submission" date="2018-05" db="EMBL/GenBank/DDBJ databases">
        <authorList>
            <person name="Lanie J.A."/>
            <person name="Ng W.-L."/>
            <person name="Kazmierczak K.M."/>
            <person name="Andrzejewski T.M."/>
            <person name="Davidsen T.M."/>
            <person name="Wayne K.J."/>
            <person name="Tettelin H."/>
            <person name="Glass J.I."/>
            <person name="Rusch D."/>
            <person name="Podicherti R."/>
            <person name="Tsui H.-C.T."/>
            <person name="Winkler M.E."/>
        </authorList>
    </citation>
    <scope>NUCLEOTIDE SEQUENCE</scope>
</reference>
<dbReference type="GO" id="GO:0016831">
    <property type="term" value="F:carboxy-lyase activity"/>
    <property type="evidence" value="ECO:0007669"/>
    <property type="project" value="UniProtKB-KW"/>
</dbReference>
<dbReference type="EMBL" id="UINC01000222">
    <property type="protein sequence ID" value="SUZ51479.1"/>
    <property type="molecule type" value="Genomic_DNA"/>
</dbReference>
<organism evidence="6">
    <name type="scientific">marine metagenome</name>
    <dbReference type="NCBI Taxonomy" id="408172"/>
    <lineage>
        <taxon>unclassified sequences</taxon>
        <taxon>metagenomes</taxon>
        <taxon>ecological metagenomes</taxon>
    </lineage>
</organism>
<dbReference type="InterPro" id="IPR002129">
    <property type="entry name" value="PyrdxlP-dep_de-COase"/>
</dbReference>
<dbReference type="InterPro" id="IPR021115">
    <property type="entry name" value="Pyridoxal-P_BS"/>
</dbReference>
<evidence type="ECO:0008006" key="7">
    <source>
        <dbReference type="Google" id="ProtNLM"/>
    </source>
</evidence>
<keyword evidence="4" id="KW-0663">Pyridoxal phosphate</keyword>
<keyword evidence="3" id="KW-0210">Decarboxylase</keyword>
<protein>
    <recommendedName>
        <fullName evidence="7">Amino acid decarboxylase</fullName>
    </recommendedName>
</protein>
<dbReference type="Gene3D" id="3.90.1150.10">
    <property type="entry name" value="Aspartate Aminotransferase, domain 1"/>
    <property type="match status" value="1"/>
</dbReference>
<dbReference type="GO" id="GO:0005737">
    <property type="term" value="C:cytoplasm"/>
    <property type="evidence" value="ECO:0007669"/>
    <property type="project" value="TreeGrafter"/>
</dbReference>
<dbReference type="PROSITE" id="PS00392">
    <property type="entry name" value="DDC_GAD_HDC_YDC"/>
    <property type="match status" value="1"/>
</dbReference>
<comment type="cofactor">
    <cofactor evidence="1">
        <name>pyridoxal 5'-phosphate</name>
        <dbReference type="ChEBI" id="CHEBI:597326"/>
    </cofactor>
</comment>
<sequence length="486" mass="53076">MTSPVSTDLGSDMPIEEFRALAHEVADWSADYLGGVGSLPVLPSVRPGDIRSVLPVTPPVQGESLTDALSDFRDVIVPGLTHWNHPSFFGYFAMTGSGPGILGEMLAAALNVNAMVWRSSPSGTELEELTADWLRQLLGLPSSFDGVINDTASSSSLHALAAAREAAYPDVRNEGMFQQVHGRIYASEEAHSSIEKAALTLGFGRSGYQTIRTDEQLSMCSSTLRSVIQEDIASGLKPVAVVATLGTTSTTALDPVRKIAELAQEFGLWLHVDAAYGGPAAIVPELRELFDGWEIADSIVVNPHKWLFTPVDCSLLYCRRPEVLKRAFSIVPEYLKTPEIEAGRSLMDYGVALGRRFRAIKLWFVLRYFGQQGIIDRLRIHVELAQALASWVDSAPEWERVAPAPLSLVAFRFISEKLDAAALDDANHRIMDRVNESGEAFITHTVVRGRTCLRVSIGNLKTTHAHVQRLWELLQEAAAYEGGAPS</sequence>
<dbReference type="GO" id="GO:0006520">
    <property type="term" value="P:amino acid metabolic process"/>
    <property type="evidence" value="ECO:0007669"/>
    <property type="project" value="InterPro"/>
</dbReference>
<name>A0A381NAL5_9ZZZZ</name>
<accession>A0A381NAL5</accession>
<evidence type="ECO:0000256" key="5">
    <source>
        <dbReference type="ARBA" id="ARBA00023239"/>
    </source>
</evidence>
<evidence type="ECO:0000256" key="1">
    <source>
        <dbReference type="ARBA" id="ARBA00001933"/>
    </source>
</evidence>